<evidence type="ECO:0000313" key="1">
    <source>
        <dbReference type="EMBL" id="QDU37114.1"/>
    </source>
</evidence>
<dbReference type="AlphaFoldDB" id="A0A517Z3N7"/>
<evidence type="ECO:0000313" key="2">
    <source>
        <dbReference type="Proteomes" id="UP000320496"/>
    </source>
</evidence>
<dbReference type="PANTHER" id="PTHR43737">
    <property type="entry name" value="BLL7424 PROTEIN"/>
    <property type="match status" value="1"/>
</dbReference>
<dbReference type="InterPro" id="IPR006311">
    <property type="entry name" value="TAT_signal"/>
</dbReference>
<reference evidence="1 2" key="1">
    <citation type="submission" date="2019-02" db="EMBL/GenBank/DDBJ databases">
        <title>Deep-cultivation of Planctomycetes and their phenomic and genomic characterization uncovers novel biology.</title>
        <authorList>
            <person name="Wiegand S."/>
            <person name="Jogler M."/>
            <person name="Boedeker C."/>
            <person name="Pinto D."/>
            <person name="Vollmers J."/>
            <person name="Rivas-Marin E."/>
            <person name="Kohn T."/>
            <person name="Peeters S.H."/>
            <person name="Heuer A."/>
            <person name="Rast P."/>
            <person name="Oberbeckmann S."/>
            <person name="Bunk B."/>
            <person name="Jeske O."/>
            <person name="Meyerdierks A."/>
            <person name="Storesund J.E."/>
            <person name="Kallscheuer N."/>
            <person name="Luecker S."/>
            <person name="Lage O.M."/>
            <person name="Pohl T."/>
            <person name="Merkel B.J."/>
            <person name="Hornburger P."/>
            <person name="Mueller R.-W."/>
            <person name="Bruemmer F."/>
            <person name="Labrenz M."/>
            <person name="Spormann A.M."/>
            <person name="Op den Camp H."/>
            <person name="Overmann J."/>
            <person name="Amann R."/>
            <person name="Jetten M.S.M."/>
            <person name="Mascher T."/>
            <person name="Medema M.H."/>
            <person name="Devos D.P."/>
            <person name="Kaster A.-K."/>
            <person name="Ovreas L."/>
            <person name="Rohde M."/>
            <person name="Galperin M.Y."/>
            <person name="Jogler C."/>
        </authorList>
    </citation>
    <scope>NUCLEOTIDE SEQUENCE [LARGE SCALE GENOMIC DNA]</scope>
    <source>
        <strain evidence="1 2">Mal4</strain>
    </source>
</reference>
<dbReference type="Proteomes" id="UP000320496">
    <property type="component" value="Chromosome"/>
</dbReference>
<dbReference type="PANTHER" id="PTHR43737:SF1">
    <property type="entry name" value="DUF1501 DOMAIN-CONTAINING PROTEIN"/>
    <property type="match status" value="1"/>
</dbReference>
<dbReference type="RefSeq" id="WP_145367839.1">
    <property type="nucleotide sequence ID" value="NZ_CP036275.1"/>
</dbReference>
<dbReference type="OrthoDB" id="127333at2"/>
<organism evidence="1 2">
    <name type="scientific">Maioricimonas rarisocia</name>
    <dbReference type="NCBI Taxonomy" id="2528026"/>
    <lineage>
        <taxon>Bacteria</taxon>
        <taxon>Pseudomonadati</taxon>
        <taxon>Planctomycetota</taxon>
        <taxon>Planctomycetia</taxon>
        <taxon>Planctomycetales</taxon>
        <taxon>Planctomycetaceae</taxon>
        <taxon>Maioricimonas</taxon>
    </lineage>
</organism>
<dbReference type="PROSITE" id="PS51318">
    <property type="entry name" value="TAT"/>
    <property type="match status" value="1"/>
</dbReference>
<protein>
    <recommendedName>
        <fullName evidence="3">Sulfatase</fullName>
    </recommendedName>
</protein>
<gene>
    <name evidence="1" type="ORF">Mal4_14220</name>
</gene>
<proteinExistence type="predicted"/>
<evidence type="ECO:0008006" key="3">
    <source>
        <dbReference type="Google" id="ProtNLM"/>
    </source>
</evidence>
<keyword evidence="2" id="KW-1185">Reference proteome</keyword>
<dbReference type="KEGG" id="mri:Mal4_14220"/>
<dbReference type="EMBL" id="CP036275">
    <property type="protein sequence ID" value="QDU37114.1"/>
    <property type="molecule type" value="Genomic_DNA"/>
</dbReference>
<name>A0A517Z3N7_9PLAN</name>
<dbReference type="Gene3D" id="3.40.720.10">
    <property type="entry name" value="Alkaline Phosphatase, subunit A"/>
    <property type="match status" value="1"/>
</dbReference>
<dbReference type="InterPro" id="IPR017850">
    <property type="entry name" value="Alkaline_phosphatase_core_sf"/>
</dbReference>
<sequence length="437" mass="47729">MTIHTPDVTHRREFLKSAVAGTAAASLLSAPRLAAASETETLLGKADHCIYIWLGGGAAQIDTWDPKRVSKDKKKDPGSYYPAIDTAVPGVQVCEHLKKSAAVMDRIAPVRTVHHDVIDEHAAAAYRLHTGRATSGTIVYPSIGSIISHLREPINELVPTYVLMGNPSPAREPGFLGAEHGYVYLTETTTGPKGLTRPARVPEQRSQRRLNLLKRLRDRYVREHENDPRIASYVTATEKGFRLAGPEFMNVFALDSEPSDLRNAYGDEFGQRCLLARRLIERGSRFVEVSFNLNFVNGTGWDTHNDGQFNQHLLIQSLDQAFATLITDLESKNLLDKTLLVISTEFGRPAGFDGGGGRGHHAEAFTVVLAGGGLKTGQAVGTTDELAQKIVDRPVSVPDLFATIFATLGIDHHEELYADARPVPVTDGGVPIRELFA</sequence>
<dbReference type="InterPro" id="IPR010869">
    <property type="entry name" value="DUF1501"/>
</dbReference>
<dbReference type="SUPFAM" id="SSF53649">
    <property type="entry name" value="Alkaline phosphatase-like"/>
    <property type="match status" value="1"/>
</dbReference>
<dbReference type="Pfam" id="PF07394">
    <property type="entry name" value="DUF1501"/>
    <property type="match status" value="1"/>
</dbReference>
<accession>A0A517Z3N7</accession>